<gene>
    <name evidence="3" type="ORF">GCM10022402_23120</name>
</gene>
<evidence type="ECO:0000313" key="3">
    <source>
        <dbReference type="EMBL" id="GAA3742841.1"/>
    </source>
</evidence>
<feature type="transmembrane region" description="Helical" evidence="1">
    <location>
        <begin position="184"/>
        <end position="202"/>
    </location>
</feature>
<organism evidence="3 4">
    <name type="scientific">Salinactinospora qingdaonensis</name>
    <dbReference type="NCBI Taxonomy" id="702744"/>
    <lineage>
        <taxon>Bacteria</taxon>
        <taxon>Bacillati</taxon>
        <taxon>Actinomycetota</taxon>
        <taxon>Actinomycetes</taxon>
        <taxon>Streptosporangiales</taxon>
        <taxon>Nocardiopsidaceae</taxon>
        <taxon>Salinactinospora</taxon>
    </lineage>
</organism>
<proteinExistence type="predicted"/>
<feature type="transmembrane region" description="Helical" evidence="1">
    <location>
        <begin position="229"/>
        <end position="252"/>
    </location>
</feature>
<dbReference type="Proteomes" id="UP001500908">
    <property type="component" value="Unassembled WGS sequence"/>
</dbReference>
<evidence type="ECO:0000313" key="4">
    <source>
        <dbReference type="Proteomes" id="UP001500908"/>
    </source>
</evidence>
<dbReference type="PANTHER" id="PTHR14969">
    <property type="entry name" value="SPHINGOSINE-1-PHOSPHATE PHOSPHOHYDROLASE"/>
    <property type="match status" value="1"/>
</dbReference>
<keyword evidence="4" id="KW-1185">Reference proteome</keyword>
<comment type="caution">
    <text evidence="3">The sequence shown here is derived from an EMBL/GenBank/DDBJ whole genome shotgun (WGS) entry which is preliminary data.</text>
</comment>
<feature type="transmembrane region" description="Helical" evidence="1">
    <location>
        <begin position="296"/>
        <end position="317"/>
    </location>
</feature>
<feature type="transmembrane region" description="Helical" evidence="1">
    <location>
        <begin position="59"/>
        <end position="78"/>
    </location>
</feature>
<keyword evidence="1" id="KW-1133">Transmembrane helix</keyword>
<name>A0ABP7FSJ7_9ACTN</name>
<accession>A0ABP7FSJ7</accession>
<dbReference type="EMBL" id="BAABDD010000009">
    <property type="protein sequence ID" value="GAA3742841.1"/>
    <property type="molecule type" value="Genomic_DNA"/>
</dbReference>
<evidence type="ECO:0000256" key="1">
    <source>
        <dbReference type="SAM" id="Phobius"/>
    </source>
</evidence>
<feature type="transmembrane region" description="Helical" evidence="1">
    <location>
        <begin position="90"/>
        <end position="114"/>
    </location>
</feature>
<dbReference type="RefSeq" id="WP_344970771.1">
    <property type="nucleotide sequence ID" value="NZ_BAABDD010000009.1"/>
</dbReference>
<protein>
    <recommendedName>
        <fullName evidence="2">Phosphatidic acid phosphatase type 2/haloperoxidase domain-containing protein</fullName>
    </recommendedName>
</protein>
<evidence type="ECO:0000259" key="2">
    <source>
        <dbReference type="Pfam" id="PF01569"/>
    </source>
</evidence>
<reference evidence="4" key="1">
    <citation type="journal article" date="2019" name="Int. J. Syst. Evol. Microbiol.">
        <title>The Global Catalogue of Microorganisms (GCM) 10K type strain sequencing project: providing services to taxonomists for standard genome sequencing and annotation.</title>
        <authorList>
            <consortium name="The Broad Institute Genomics Platform"/>
            <consortium name="The Broad Institute Genome Sequencing Center for Infectious Disease"/>
            <person name="Wu L."/>
            <person name="Ma J."/>
        </authorList>
    </citation>
    <scope>NUCLEOTIDE SEQUENCE [LARGE SCALE GENOMIC DNA]</scope>
    <source>
        <strain evidence="4">JCM 17137</strain>
    </source>
</reference>
<dbReference type="PANTHER" id="PTHR14969:SF13">
    <property type="entry name" value="AT30094P"/>
    <property type="match status" value="1"/>
</dbReference>
<feature type="transmembrane region" description="Helical" evidence="1">
    <location>
        <begin position="28"/>
        <end position="47"/>
    </location>
</feature>
<dbReference type="Gene3D" id="1.20.144.10">
    <property type="entry name" value="Phosphatidic acid phosphatase type 2/haloperoxidase"/>
    <property type="match status" value="1"/>
</dbReference>
<feature type="transmembrane region" description="Helical" evidence="1">
    <location>
        <begin position="144"/>
        <end position="163"/>
    </location>
</feature>
<keyword evidence="1" id="KW-0812">Transmembrane</keyword>
<dbReference type="InterPro" id="IPR000326">
    <property type="entry name" value="PAP2/HPO"/>
</dbReference>
<feature type="domain" description="Phosphatidic acid phosphatase type 2/haloperoxidase" evidence="2">
    <location>
        <begin position="60"/>
        <end position="166"/>
    </location>
</feature>
<dbReference type="Pfam" id="PF01569">
    <property type="entry name" value="PAP2"/>
    <property type="match status" value="1"/>
</dbReference>
<feature type="transmembrane region" description="Helical" evidence="1">
    <location>
        <begin position="121"/>
        <end position="138"/>
    </location>
</feature>
<sequence length="340" mass="35829">MDAIWGAETGIIAGIQAIGDWLTLPATAVSALGGELFYLAALPLLLWCVNAGLGARLSVFLTAGAAVNALCTILAHAPRPYWYSVRVQPLAMATTFGLPTAQAQLPVTLWGYLALKTRWRWAVPAALAAAILIAFSGVYLGTHFLTAVLAGMALGVAALWLILRYETTVLAWWRGRALRAQVGLALAASLLAPLAAVAWQTVVHSQWSAPQAWTGGIPPEVTAASMERVFLVAGAMFGALAGLSVLAARGWYSAAGSLVSRAARYVIGITILVLFLVAFQMTVPDTQGILTPIRDYLCYAVVAGWISLGAPELFIALKLAQRPAETHPSPPPTPQQAPPS</sequence>
<keyword evidence="1" id="KW-0472">Membrane</keyword>
<dbReference type="SUPFAM" id="SSF48317">
    <property type="entry name" value="Acid phosphatase/Vanadium-dependent haloperoxidase"/>
    <property type="match status" value="1"/>
</dbReference>
<feature type="transmembrane region" description="Helical" evidence="1">
    <location>
        <begin position="264"/>
        <end position="284"/>
    </location>
</feature>
<dbReference type="InterPro" id="IPR036938">
    <property type="entry name" value="PAP2/HPO_sf"/>
</dbReference>